<reference evidence="4" key="1">
    <citation type="submission" date="2017-09" db="EMBL/GenBank/DDBJ databases">
        <title>Genome sequence of Nannocystis excedens DSM 71.</title>
        <authorList>
            <person name="Blom J."/>
        </authorList>
    </citation>
    <scope>NUCLEOTIDE SEQUENCE [LARGE SCALE GENOMIC DNA]</scope>
    <source>
        <strain evidence="4">type strain: E19</strain>
    </source>
</reference>
<keyword evidence="1" id="KW-0732">Signal</keyword>
<evidence type="ECO:0000259" key="2">
    <source>
        <dbReference type="Pfam" id="PF09832"/>
    </source>
</evidence>
<organism evidence="3 4">
    <name type="scientific">Hartmannibacter diazotrophicus</name>
    <dbReference type="NCBI Taxonomy" id="1482074"/>
    <lineage>
        <taxon>Bacteria</taxon>
        <taxon>Pseudomonadati</taxon>
        <taxon>Pseudomonadota</taxon>
        <taxon>Alphaproteobacteria</taxon>
        <taxon>Hyphomicrobiales</taxon>
        <taxon>Pleomorphomonadaceae</taxon>
        <taxon>Hartmannibacter</taxon>
    </lineage>
</organism>
<accession>A0A2C9D869</accession>
<dbReference type="RefSeq" id="WP_099556766.1">
    <property type="nucleotide sequence ID" value="NZ_LT960614.1"/>
</dbReference>
<dbReference type="AlphaFoldDB" id="A0A2C9D869"/>
<evidence type="ECO:0000313" key="4">
    <source>
        <dbReference type="Proteomes" id="UP000223606"/>
    </source>
</evidence>
<dbReference type="Proteomes" id="UP000223606">
    <property type="component" value="Chromosome 1"/>
</dbReference>
<protein>
    <recommendedName>
        <fullName evidence="2">DUF2059 domain-containing protein</fullName>
    </recommendedName>
</protein>
<feature type="signal peptide" evidence="1">
    <location>
        <begin position="1"/>
        <end position="26"/>
    </location>
</feature>
<feature type="chain" id="PRO_5013220179" description="DUF2059 domain-containing protein" evidence="1">
    <location>
        <begin position="27"/>
        <end position="167"/>
    </location>
</feature>
<feature type="domain" description="DUF2059" evidence="2">
    <location>
        <begin position="93"/>
        <end position="149"/>
    </location>
</feature>
<proteinExistence type="predicted"/>
<dbReference type="EMBL" id="LT960614">
    <property type="protein sequence ID" value="SON56379.1"/>
    <property type="molecule type" value="Genomic_DNA"/>
</dbReference>
<evidence type="ECO:0000256" key="1">
    <source>
        <dbReference type="SAM" id="SignalP"/>
    </source>
</evidence>
<dbReference type="InterPro" id="IPR018637">
    <property type="entry name" value="DUF2059"/>
</dbReference>
<sequence length="167" mass="18392">MKTFKIFGSAAAFLLAASLMTLPAAAEDFTPEHLAAAQKAIQAAHASETFDQILPVLADQTKSLFQRSNPAAIKDIDEVVDSVALNLAKRRPELQAELQRVWAARLSIEELQTVTAFYESPTGKKFGELMPAILQDSVRVAGVWRDALSSEIVTKSREELKKRGYNF</sequence>
<name>A0A2C9D869_9HYPH</name>
<dbReference type="KEGG" id="hdi:HDIA_2838"/>
<gene>
    <name evidence="3" type="ORF">HDIA_2838</name>
</gene>
<dbReference type="OrthoDB" id="5510290at2"/>
<dbReference type="Pfam" id="PF09832">
    <property type="entry name" value="DUF2059"/>
    <property type="match status" value="1"/>
</dbReference>
<keyword evidence="4" id="KW-1185">Reference proteome</keyword>
<evidence type="ECO:0000313" key="3">
    <source>
        <dbReference type="EMBL" id="SON56379.1"/>
    </source>
</evidence>